<evidence type="ECO:0000256" key="5">
    <source>
        <dbReference type="ARBA" id="ARBA00022989"/>
    </source>
</evidence>
<evidence type="ECO:0008006" key="12">
    <source>
        <dbReference type="Google" id="ProtNLM"/>
    </source>
</evidence>
<keyword evidence="5" id="KW-1133">Transmembrane helix</keyword>
<keyword evidence="7" id="KW-0325">Glycoprotein</keyword>
<evidence type="ECO:0000256" key="1">
    <source>
        <dbReference type="ARBA" id="ARBA00004589"/>
    </source>
</evidence>
<evidence type="ECO:0000256" key="6">
    <source>
        <dbReference type="ARBA" id="ARBA00023136"/>
    </source>
</evidence>
<dbReference type="PANTHER" id="PTHR33562">
    <property type="entry name" value="ATILLA, ISOFORM B-RELATED-RELATED"/>
    <property type="match status" value="1"/>
</dbReference>
<feature type="signal peptide" evidence="9">
    <location>
        <begin position="1"/>
        <end position="34"/>
    </location>
</feature>
<dbReference type="GO" id="GO:0032222">
    <property type="term" value="P:regulation of synaptic transmission, cholinergic"/>
    <property type="evidence" value="ECO:0007669"/>
    <property type="project" value="InterPro"/>
</dbReference>
<name>A0A1A9UN42_GLOAU</name>
<reference evidence="10" key="1">
    <citation type="submission" date="2020-05" db="UniProtKB">
        <authorList>
            <consortium name="EnsemblMetazoa"/>
        </authorList>
    </citation>
    <scope>IDENTIFICATION</scope>
    <source>
        <strain evidence="10">TTRI</strain>
    </source>
</reference>
<keyword evidence="3" id="KW-0812">Transmembrane</keyword>
<keyword evidence="8" id="KW-0449">Lipoprotein</keyword>
<dbReference type="PANTHER" id="PTHR33562:SF29">
    <property type="entry name" value="PROTEIN SLEEPLESS"/>
    <property type="match status" value="1"/>
</dbReference>
<proteinExistence type="predicted"/>
<dbReference type="Pfam" id="PF17064">
    <property type="entry name" value="QVR"/>
    <property type="match status" value="1"/>
</dbReference>
<protein>
    <recommendedName>
        <fullName evidence="12">Protein sleepless</fullName>
    </recommendedName>
</protein>
<evidence type="ECO:0000256" key="8">
    <source>
        <dbReference type="ARBA" id="ARBA00023288"/>
    </source>
</evidence>
<sequence>MLCLIKLDGIYKNCFKTLMLTLLTLCMLAGGGNAIKCFKCAVTIEKIYSYAKNATSFTPLCSKFDESDEYVVECPYSTMCLKTISTLYLQNNQQQTTATRGCAPQKDTKQVFNNGQWHQEHSVQEVYEEGCGQFTDNKISGPVKTHCYCRGNLCNASNHLHPVSFFTTTLMTALLIRFFVEFSEFKTYQRTFALKLKLS</sequence>
<organism evidence="10 11">
    <name type="scientific">Glossina austeni</name>
    <name type="common">Savannah tsetse fly</name>
    <dbReference type="NCBI Taxonomy" id="7395"/>
    <lineage>
        <taxon>Eukaryota</taxon>
        <taxon>Metazoa</taxon>
        <taxon>Ecdysozoa</taxon>
        <taxon>Arthropoda</taxon>
        <taxon>Hexapoda</taxon>
        <taxon>Insecta</taxon>
        <taxon>Pterygota</taxon>
        <taxon>Neoptera</taxon>
        <taxon>Endopterygota</taxon>
        <taxon>Diptera</taxon>
        <taxon>Brachycera</taxon>
        <taxon>Muscomorpha</taxon>
        <taxon>Hippoboscoidea</taxon>
        <taxon>Glossinidae</taxon>
        <taxon>Glossina</taxon>
    </lineage>
</organism>
<dbReference type="GO" id="GO:0098552">
    <property type="term" value="C:side of membrane"/>
    <property type="evidence" value="ECO:0007669"/>
    <property type="project" value="UniProtKB-KW"/>
</dbReference>
<evidence type="ECO:0000256" key="2">
    <source>
        <dbReference type="ARBA" id="ARBA00022622"/>
    </source>
</evidence>
<evidence type="ECO:0000256" key="7">
    <source>
        <dbReference type="ARBA" id="ARBA00023180"/>
    </source>
</evidence>
<dbReference type="InterPro" id="IPR031424">
    <property type="entry name" value="QVR-like"/>
</dbReference>
<dbReference type="GO" id="GO:0030431">
    <property type="term" value="P:sleep"/>
    <property type="evidence" value="ECO:0007669"/>
    <property type="project" value="InterPro"/>
</dbReference>
<dbReference type="Proteomes" id="UP000078200">
    <property type="component" value="Unassembled WGS sequence"/>
</dbReference>
<keyword evidence="4 9" id="KW-0732">Signal</keyword>
<dbReference type="VEuPathDB" id="VectorBase:GAUT010056"/>
<evidence type="ECO:0000313" key="11">
    <source>
        <dbReference type="Proteomes" id="UP000078200"/>
    </source>
</evidence>
<dbReference type="AlphaFoldDB" id="A0A1A9UN42"/>
<feature type="chain" id="PRO_5008398667" description="Protein sleepless" evidence="9">
    <location>
        <begin position="35"/>
        <end position="199"/>
    </location>
</feature>
<keyword evidence="6" id="KW-0472">Membrane</keyword>
<dbReference type="InterPro" id="IPR050975">
    <property type="entry name" value="Sleep_regulator"/>
</dbReference>
<evidence type="ECO:0000256" key="4">
    <source>
        <dbReference type="ARBA" id="ARBA00022729"/>
    </source>
</evidence>
<dbReference type="EnsemblMetazoa" id="GAUT010056-RA">
    <property type="protein sequence ID" value="GAUT010056-PA"/>
    <property type="gene ID" value="GAUT010056"/>
</dbReference>
<evidence type="ECO:0000256" key="3">
    <source>
        <dbReference type="ARBA" id="ARBA00022692"/>
    </source>
</evidence>
<accession>A0A1A9UN42</accession>
<keyword evidence="11" id="KW-1185">Reference proteome</keyword>
<comment type="subcellular location">
    <subcellularLocation>
        <location evidence="1">Membrane</location>
        <topology evidence="1">Lipid-anchor</topology>
        <topology evidence="1">GPI-anchor</topology>
    </subcellularLocation>
</comment>
<evidence type="ECO:0000313" key="10">
    <source>
        <dbReference type="EnsemblMetazoa" id="GAUT010056-PA"/>
    </source>
</evidence>
<evidence type="ECO:0000256" key="9">
    <source>
        <dbReference type="SAM" id="SignalP"/>
    </source>
</evidence>
<keyword evidence="2" id="KW-0336">GPI-anchor</keyword>